<keyword evidence="1" id="KW-1133">Transmembrane helix</keyword>
<dbReference type="Proteomes" id="UP000249264">
    <property type="component" value="Chromosome 1"/>
</dbReference>
<evidence type="ECO:0000313" key="2">
    <source>
        <dbReference type="EMBL" id="SQH98557.1"/>
    </source>
</evidence>
<evidence type="ECO:0000313" key="3">
    <source>
        <dbReference type="Proteomes" id="UP000249264"/>
    </source>
</evidence>
<keyword evidence="1" id="KW-0472">Membrane</keyword>
<sequence>MMTRTSISALVATALFVAAAAAILTTRFYGSMLAIPVTVSISLWAMAVVCGVLTLKVRSAKEDEHGIGLDNSQLNPMTIAQFLLVGKASAWTGAIVGGAYAGIAVYVVPRVGELVAAAGDLAGVLASALGGAAMSVAGVVLERHCEVPPPTDGAQAVS</sequence>
<dbReference type="InterPro" id="IPR021517">
    <property type="entry name" value="DUF3180"/>
</dbReference>
<protein>
    <submittedName>
        <fullName evidence="2">Hypothetical membrane protein</fullName>
    </submittedName>
</protein>
<name>A0A2X4R5U7_9CORY</name>
<organism evidence="2 3">
    <name type="scientific">Corynebacterium minutissimum</name>
    <dbReference type="NCBI Taxonomy" id="38301"/>
    <lineage>
        <taxon>Bacteria</taxon>
        <taxon>Bacillati</taxon>
        <taxon>Actinomycetota</taxon>
        <taxon>Actinomycetes</taxon>
        <taxon>Mycobacteriales</taxon>
        <taxon>Corynebacteriaceae</taxon>
        <taxon>Corynebacterium</taxon>
    </lineage>
</organism>
<proteinExistence type="predicted"/>
<feature type="transmembrane region" description="Helical" evidence="1">
    <location>
        <begin position="121"/>
        <end position="141"/>
    </location>
</feature>
<dbReference type="KEGG" id="cmin:NCTC10288_00330"/>
<dbReference type="EMBL" id="LS483460">
    <property type="protein sequence ID" value="SQH98557.1"/>
    <property type="molecule type" value="Genomic_DNA"/>
</dbReference>
<dbReference type="STRING" id="38301.NX84_11305"/>
<accession>A0A2X4R5U7</accession>
<keyword evidence="1" id="KW-0812">Transmembrane</keyword>
<gene>
    <name evidence="2" type="ORF">NCTC10288_00330</name>
</gene>
<feature type="transmembrane region" description="Helical" evidence="1">
    <location>
        <begin position="32"/>
        <end position="55"/>
    </location>
</feature>
<dbReference type="Pfam" id="PF11377">
    <property type="entry name" value="DUF3180"/>
    <property type="match status" value="1"/>
</dbReference>
<feature type="transmembrane region" description="Helical" evidence="1">
    <location>
        <begin position="88"/>
        <end position="109"/>
    </location>
</feature>
<reference evidence="2 3" key="1">
    <citation type="submission" date="2018-06" db="EMBL/GenBank/DDBJ databases">
        <authorList>
            <consortium name="Pathogen Informatics"/>
            <person name="Doyle S."/>
        </authorList>
    </citation>
    <scope>NUCLEOTIDE SEQUENCE [LARGE SCALE GENOMIC DNA]</scope>
    <source>
        <strain evidence="2 3">NCTC10288</strain>
    </source>
</reference>
<evidence type="ECO:0000256" key="1">
    <source>
        <dbReference type="SAM" id="Phobius"/>
    </source>
</evidence>
<dbReference type="AlphaFoldDB" id="A0A2X4R5U7"/>